<gene>
    <name evidence="3" type="ORF">GDO81_007732</name>
</gene>
<comment type="caution">
    <text evidence="3">The sequence shown here is derived from an EMBL/GenBank/DDBJ whole genome shotgun (WGS) entry which is preliminary data.</text>
</comment>
<feature type="domain" description="Ig-like" evidence="2">
    <location>
        <begin position="23"/>
        <end position="122"/>
    </location>
</feature>
<dbReference type="GO" id="GO:0050777">
    <property type="term" value="P:negative regulation of immune response"/>
    <property type="evidence" value="ECO:0007669"/>
    <property type="project" value="InterPro"/>
</dbReference>
<dbReference type="Proteomes" id="UP000824782">
    <property type="component" value="Unassembled WGS sequence"/>
</dbReference>
<dbReference type="EMBL" id="WNYA01000003">
    <property type="protein sequence ID" value="KAG8581596.1"/>
    <property type="molecule type" value="Genomic_DNA"/>
</dbReference>
<dbReference type="AlphaFoldDB" id="A0AAV7CAG5"/>
<dbReference type="InterPro" id="IPR007110">
    <property type="entry name" value="Ig-like_dom"/>
</dbReference>
<reference evidence="3" key="1">
    <citation type="thesis" date="2020" institute="ProQuest LLC" country="789 East Eisenhower Parkway, Ann Arbor, MI, USA">
        <title>Comparative Genomics and Chromosome Evolution.</title>
        <authorList>
            <person name="Mudd A.B."/>
        </authorList>
    </citation>
    <scope>NUCLEOTIDE SEQUENCE</scope>
    <source>
        <strain evidence="3">237g6f4</strain>
        <tissue evidence="3">Blood</tissue>
    </source>
</reference>
<keyword evidence="1" id="KW-1133">Transmembrane helix</keyword>
<dbReference type="InterPro" id="IPR003599">
    <property type="entry name" value="Ig_sub"/>
</dbReference>
<dbReference type="SMART" id="SM00409">
    <property type="entry name" value="IG"/>
    <property type="match status" value="1"/>
</dbReference>
<keyword evidence="4" id="KW-1185">Reference proteome</keyword>
<dbReference type="SMART" id="SM00408">
    <property type="entry name" value="IGc2"/>
    <property type="match status" value="1"/>
</dbReference>
<evidence type="ECO:0000313" key="3">
    <source>
        <dbReference type="EMBL" id="KAG8581596.1"/>
    </source>
</evidence>
<keyword evidence="1" id="KW-0472">Membrane</keyword>
<sequence length="253" mass="28933">MERLCLITLGICVSIVLGYGSHAKVLFVHSPPSLNSKPGENATFTCNISALNFNPKYINWYRNDVKIADLMSAENERIHINPNWKLHMATLLIINVTFNDSGKYHCAYLNDSPNNPHFIIVSNASELFVRADFPGTETYEINNTDLPKSKQDSRKMSIIYTSMILVLLLLVAVGAVFIFIWYRQRFNNPTTQRQNLEKRTEDPSVYTIDYGIIEFGESQPYRKSPILRVSEQVEYATIMFPQQSPTTENKIGR</sequence>
<accession>A0AAV7CAG5</accession>
<dbReference type="PROSITE" id="PS50835">
    <property type="entry name" value="IG_LIKE"/>
    <property type="match status" value="1"/>
</dbReference>
<keyword evidence="1" id="KW-0812">Transmembrane</keyword>
<dbReference type="InterPro" id="IPR013783">
    <property type="entry name" value="Ig-like_fold"/>
</dbReference>
<dbReference type="PANTHER" id="PTHR15264">
    <property type="entry name" value="PROGRAMMED CELL DEATH PROTEIN 1"/>
    <property type="match status" value="1"/>
</dbReference>
<dbReference type="InterPro" id="IPR042379">
    <property type="entry name" value="PDCD1"/>
</dbReference>
<proteinExistence type="predicted"/>
<dbReference type="SUPFAM" id="SSF48726">
    <property type="entry name" value="Immunoglobulin"/>
    <property type="match status" value="1"/>
</dbReference>
<dbReference type="GO" id="GO:0016020">
    <property type="term" value="C:membrane"/>
    <property type="evidence" value="ECO:0007669"/>
    <property type="project" value="InterPro"/>
</dbReference>
<protein>
    <recommendedName>
        <fullName evidence="2">Ig-like domain-containing protein</fullName>
    </recommendedName>
</protein>
<dbReference type="EMBL" id="WNYA01000003">
    <property type="protein sequence ID" value="KAG8581597.1"/>
    <property type="molecule type" value="Genomic_DNA"/>
</dbReference>
<dbReference type="Gene3D" id="2.60.40.10">
    <property type="entry name" value="Immunoglobulins"/>
    <property type="match status" value="1"/>
</dbReference>
<dbReference type="PANTHER" id="PTHR15264:SF2">
    <property type="entry name" value="PROGRAMMED CELL DEATH PROTEIN 1"/>
    <property type="match status" value="1"/>
</dbReference>
<evidence type="ECO:0000256" key="1">
    <source>
        <dbReference type="SAM" id="Phobius"/>
    </source>
</evidence>
<organism evidence="3 4">
    <name type="scientific">Engystomops pustulosus</name>
    <name type="common">Tungara frog</name>
    <name type="synonym">Physalaemus pustulosus</name>
    <dbReference type="NCBI Taxonomy" id="76066"/>
    <lineage>
        <taxon>Eukaryota</taxon>
        <taxon>Metazoa</taxon>
        <taxon>Chordata</taxon>
        <taxon>Craniata</taxon>
        <taxon>Vertebrata</taxon>
        <taxon>Euteleostomi</taxon>
        <taxon>Amphibia</taxon>
        <taxon>Batrachia</taxon>
        <taxon>Anura</taxon>
        <taxon>Neobatrachia</taxon>
        <taxon>Hyloidea</taxon>
        <taxon>Leptodactylidae</taxon>
        <taxon>Leiuperinae</taxon>
        <taxon>Engystomops</taxon>
    </lineage>
</organism>
<name>A0AAV7CAG5_ENGPU</name>
<dbReference type="InterPro" id="IPR003598">
    <property type="entry name" value="Ig_sub2"/>
</dbReference>
<evidence type="ECO:0000313" key="4">
    <source>
        <dbReference type="Proteomes" id="UP000824782"/>
    </source>
</evidence>
<dbReference type="Pfam" id="PF13927">
    <property type="entry name" value="Ig_3"/>
    <property type="match status" value="1"/>
</dbReference>
<dbReference type="InterPro" id="IPR036179">
    <property type="entry name" value="Ig-like_dom_sf"/>
</dbReference>
<feature type="transmembrane region" description="Helical" evidence="1">
    <location>
        <begin position="158"/>
        <end position="182"/>
    </location>
</feature>
<evidence type="ECO:0000259" key="2">
    <source>
        <dbReference type="PROSITE" id="PS50835"/>
    </source>
</evidence>